<keyword evidence="3" id="KW-1185">Reference proteome</keyword>
<evidence type="ECO:0000256" key="1">
    <source>
        <dbReference type="SAM" id="MobiDB-lite"/>
    </source>
</evidence>
<feature type="region of interest" description="Disordered" evidence="1">
    <location>
        <begin position="259"/>
        <end position="286"/>
    </location>
</feature>
<feature type="compositionally biased region" description="Low complexity" evidence="1">
    <location>
        <begin position="147"/>
        <end position="162"/>
    </location>
</feature>
<feature type="region of interest" description="Disordered" evidence="1">
    <location>
        <begin position="1"/>
        <end position="162"/>
    </location>
</feature>
<feature type="compositionally biased region" description="Low complexity" evidence="1">
    <location>
        <begin position="87"/>
        <end position="116"/>
    </location>
</feature>
<sequence>MTMAPLTPLRVLPMPSSNSHLPSPSSQQPSSSPSTKLTLSFKRPSPPTVALDHKRKKPRKSPLSETTIPTPETAFKIPALPSRVHRALTPSTSTVAASSSPPRLTSSSPTRGESSSAAPMDQVTIVPGTSLIFGRHRHRLPSPTPSDPSSSKSQSTVPVSSPISLRSAVPNHLHHLVSDLDAPTSIIYLSRYASHASRTHALVEYDEERDVLRVLVIGQNGMRIAGKRALAGQRKTVSRTESVTMDFYGTSVAVSFPPVNPPADAAPQPQSAQAVSPPAPVEAPQDVEDRHELLRAQLFTPELSSPIGSARMSLPPSSPPMMPLSDGDVEMQDDEAEEEHAADTKSPLMSRAVSPIFSRESSPLSVPSDEEEESAPSSEPASEPAYEEEEAEEESQEEEEEQARGLTPPPRSVSREKSIKRELIDSAIAPLPNIEHDPIPSGVDLPALLASTVVFSGSSKLSLPDLVKHMLDSQPSLRETGEESRWMNWAGEVLEKNPMFGKVQRHGKDASGHPLLPHYFYNPANDPDTSRAAELGGLVRPLRTVQRAGGKAIDWRPVGSGRRRY</sequence>
<feature type="compositionally biased region" description="Low complexity" evidence="1">
    <location>
        <begin position="375"/>
        <end position="384"/>
    </location>
</feature>
<evidence type="ECO:0000313" key="3">
    <source>
        <dbReference type="Proteomes" id="UP001182556"/>
    </source>
</evidence>
<gene>
    <name evidence="2" type="ORF">DB88DRAFT_494913</name>
</gene>
<feature type="compositionally biased region" description="Low complexity" evidence="1">
    <location>
        <begin position="262"/>
        <end position="276"/>
    </location>
</feature>
<feature type="compositionally biased region" description="Acidic residues" evidence="1">
    <location>
        <begin position="385"/>
        <end position="401"/>
    </location>
</feature>
<dbReference type="Proteomes" id="UP001182556">
    <property type="component" value="Unassembled WGS sequence"/>
</dbReference>
<proteinExistence type="predicted"/>
<feature type="compositionally biased region" description="Low complexity" evidence="1">
    <location>
        <begin position="12"/>
        <end position="40"/>
    </location>
</feature>
<dbReference type="AlphaFoldDB" id="A0AAD9CUK8"/>
<name>A0AAD9CUK8_PAPLA</name>
<feature type="compositionally biased region" description="Acidic residues" evidence="1">
    <location>
        <begin position="327"/>
        <end position="340"/>
    </location>
</feature>
<dbReference type="EMBL" id="JAODAN010000008">
    <property type="protein sequence ID" value="KAK1922397.1"/>
    <property type="molecule type" value="Genomic_DNA"/>
</dbReference>
<evidence type="ECO:0000313" key="2">
    <source>
        <dbReference type="EMBL" id="KAK1922397.1"/>
    </source>
</evidence>
<accession>A0AAD9CUK8</accession>
<protein>
    <recommendedName>
        <fullName evidence="4">FHA domain-containing protein</fullName>
    </recommendedName>
</protein>
<reference evidence="2" key="1">
    <citation type="submission" date="2023-02" db="EMBL/GenBank/DDBJ databases">
        <title>Identification and recombinant expression of a fungal hydrolase from Papiliotrema laurentii that hydrolyzes apple cutin and clears colloidal polyester polyurethane.</title>
        <authorList>
            <consortium name="DOE Joint Genome Institute"/>
            <person name="Roman V.A."/>
            <person name="Bojanowski C."/>
            <person name="Crable B.R."/>
            <person name="Wagner D.N."/>
            <person name="Hung C.S."/>
            <person name="Nadeau L.J."/>
            <person name="Schratz L."/>
            <person name="Haridas S."/>
            <person name="Pangilinan J."/>
            <person name="Lipzen A."/>
            <person name="Na H."/>
            <person name="Yan M."/>
            <person name="Ng V."/>
            <person name="Grigoriev I.V."/>
            <person name="Spatafora J.W."/>
            <person name="Barlow D."/>
            <person name="Biffinger J."/>
            <person name="Kelley-Loughnane N."/>
            <person name="Varaljay V.A."/>
            <person name="Crookes-Goodson W.J."/>
        </authorList>
    </citation>
    <scope>NUCLEOTIDE SEQUENCE</scope>
    <source>
        <strain evidence="2">5307AH</strain>
    </source>
</reference>
<comment type="caution">
    <text evidence="2">The sequence shown here is derived from an EMBL/GenBank/DDBJ whole genome shotgun (WGS) entry which is preliminary data.</text>
</comment>
<evidence type="ECO:0008006" key="4">
    <source>
        <dbReference type="Google" id="ProtNLM"/>
    </source>
</evidence>
<feature type="region of interest" description="Disordered" evidence="1">
    <location>
        <begin position="299"/>
        <end position="417"/>
    </location>
</feature>
<organism evidence="2 3">
    <name type="scientific">Papiliotrema laurentii</name>
    <name type="common">Cryptococcus laurentii</name>
    <dbReference type="NCBI Taxonomy" id="5418"/>
    <lineage>
        <taxon>Eukaryota</taxon>
        <taxon>Fungi</taxon>
        <taxon>Dikarya</taxon>
        <taxon>Basidiomycota</taxon>
        <taxon>Agaricomycotina</taxon>
        <taxon>Tremellomycetes</taxon>
        <taxon>Tremellales</taxon>
        <taxon>Rhynchogastremaceae</taxon>
        <taxon>Papiliotrema</taxon>
    </lineage>
</organism>